<name>A0A0G4PRB6_PENC3</name>
<keyword evidence="2" id="KW-0378">Hydrolase</keyword>
<proteinExistence type="predicted"/>
<dbReference type="InterPro" id="IPR000086">
    <property type="entry name" value="NUDIX_hydrolase_dom"/>
</dbReference>
<evidence type="ECO:0000313" key="2">
    <source>
        <dbReference type="EMBL" id="CRL28959.1"/>
    </source>
</evidence>
<dbReference type="AlphaFoldDB" id="A0A0G4PRB6"/>
<gene>
    <name evidence="2" type="ORF">PCAMFM013_S031g000127</name>
</gene>
<protein>
    <submittedName>
        <fullName evidence="2">NUDIX hydrolase domain-like</fullName>
    </submittedName>
</protein>
<evidence type="ECO:0000259" key="1">
    <source>
        <dbReference type="PROSITE" id="PS51462"/>
    </source>
</evidence>
<feature type="domain" description="Nudix hydrolase" evidence="1">
    <location>
        <begin position="40"/>
        <end position="201"/>
    </location>
</feature>
<dbReference type="GO" id="GO:0016787">
    <property type="term" value="F:hydrolase activity"/>
    <property type="evidence" value="ECO:0007669"/>
    <property type="project" value="UniProtKB-KW"/>
</dbReference>
<organism evidence="2 3">
    <name type="scientific">Penicillium camemberti (strain FM 013)</name>
    <dbReference type="NCBI Taxonomy" id="1429867"/>
    <lineage>
        <taxon>Eukaryota</taxon>
        <taxon>Fungi</taxon>
        <taxon>Dikarya</taxon>
        <taxon>Ascomycota</taxon>
        <taxon>Pezizomycotina</taxon>
        <taxon>Eurotiomycetes</taxon>
        <taxon>Eurotiomycetidae</taxon>
        <taxon>Eurotiales</taxon>
        <taxon>Aspergillaceae</taxon>
        <taxon>Penicillium</taxon>
    </lineage>
</organism>
<dbReference type="SUPFAM" id="SSF55811">
    <property type="entry name" value="Nudix"/>
    <property type="match status" value="1"/>
</dbReference>
<dbReference type="STRING" id="1429867.A0A0G4PRB6"/>
<reference evidence="2 3" key="1">
    <citation type="journal article" date="2014" name="Nat. Commun.">
        <title>Multiple recent horizontal transfers of a large genomic region in cheese making fungi.</title>
        <authorList>
            <person name="Cheeseman K."/>
            <person name="Ropars J."/>
            <person name="Renault P."/>
            <person name="Dupont J."/>
            <person name="Gouzy J."/>
            <person name="Branca A."/>
            <person name="Abraham A.L."/>
            <person name="Ceppi M."/>
            <person name="Conseiller E."/>
            <person name="Debuchy R."/>
            <person name="Malagnac F."/>
            <person name="Goarin A."/>
            <person name="Silar P."/>
            <person name="Lacoste S."/>
            <person name="Sallet E."/>
            <person name="Bensimon A."/>
            <person name="Giraud T."/>
            <person name="Brygoo Y."/>
        </authorList>
    </citation>
    <scope>NUCLEOTIDE SEQUENCE [LARGE SCALE GENOMIC DNA]</scope>
    <source>
        <strain evidence="3">FM 013</strain>
    </source>
</reference>
<sequence>MSTVISNVDPLSEYRSVPERIDAVTVNIPLDRLKELYPDVQRFTAMAVKFSYHPDSPSKPRALLIKRNGIDSSWGDTWEPGGGGPNKEDPTIGYSAARESEEETAIWPDGFSKDAITCSFYHEDRKAGKRVIMRTFGFIINDNEEAMAQRVWSGEIQKPVGQCSVKISEEHLDHCWFTEEEVRSAALYVKGTPPGPFDMLRAKKDMVLLAFELFGQSQGQNVPPSIDIRMWRQHKENLAE</sequence>
<dbReference type="PROSITE" id="PS51462">
    <property type="entry name" value="NUDIX"/>
    <property type="match status" value="1"/>
</dbReference>
<keyword evidence="3" id="KW-1185">Reference proteome</keyword>
<dbReference type="Pfam" id="PF00293">
    <property type="entry name" value="NUDIX"/>
    <property type="match status" value="1"/>
</dbReference>
<evidence type="ECO:0000313" key="3">
    <source>
        <dbReference type="Proteomes" id="UP000053732"/>
    </source>
</evidence>
<dbReference type="Proteomes" id="UP000053732">
    <property type="component" value="Unassembled WGS sequence"/>
</dbReference>
<dbReference type="Gene3D" id="3.90.79.10">
    <property type="entry name" value="Nucleoside Triphosphate Pyrophosphohydrolase"/>
    <property type="match status" value="1"/>
</dbReference>
<accession>A0A0G4PRB6</accession>
<dbReference type="InterPro" id="IPR015797">
    <property type="entry name" value="NUDIX_hydrolase-like_dom_sf"/>
</dbReference>
<dbReference type="EMBL" id="HG793164">
    <property type="protein sequence ID" value="CRL28959.1"/>
    <property type="molecule type" value="Genomic_DNA"/>
</dbReference>